<sequence length="47" mass="4799">MRKAFLLLPLIAIAGLAACQTVEGAGRDLSAAGTAITQQSRDAQADL</sequence>
<keyword evidence="4" id="KW-0472">Membrane</keyword>
<keyword evidence="9" id="KW-1185">Reference proteome</keyword>
<evidence type="ECO:0000256" key="7">
    <source>
        <dbReference type="SAM" id="SignalP"/>
    </source>
</evidence>
<evidence type="ECO:0000256" key="5">
    <source>
        <dbReference type="ARBA" id="ARBA00023139"/>
    </source>
</evidence>
<dbReference type="InterPro" id="IPR012556">
    <property type="entry name" value="Entericidin"/>
</dbReference>
<dbReference type="RefSeq" id="WP_097031481.1">
    <property type="nucleotide sequence ID" value="NZ_OAOQ01000018.1"/>
</dbReference>
<proteinExistence type="inferred from homology"/>
<keyword evidence="6" id="KW-0449">Lipoprotein</keyword>
<dbReference type="AlphaFoldDB" id="A0A285D2D2"/>
<comment type="similarity">
    <text evidence="1">Belongs to the EcnA/EcnB lipoprotein family.</text>
</comment>
<feature type="chain" id="PRO_5012108723" evidence="7">
    <location>
        <begin position="20"/>
        <end position="47"/>
    </location>
</feature>
<dbReference type="Pfam" id="PF08085">
    <property type="entry name" value="Entericidin"/>
    <property type="match status" value="1"/>
</dbReference>
<name>A0A285D2D2_9RHOB</name>
<keyword evidence="5" id="KW-0564">Palmitate</keyword>
<accession>A0A285D2D2</accession>
<evidence type="ECO:0000313" key="9">
    <source>
        <dbReference type="Proteomes" id="UP000219467"/>
    </source>
</evidence>
<dbReference type="GO" id="GO:0016020">
    <property type="term" value="C:membrane"/>
    <property type="evidence" value="ECO:0007669"/>
    <property type="project" value="InterPro"/>
</dbReference>
<keyword evidence="3 7" id="KW-0732">Signal</keyword>
<evidence type="ECO:0000256" key="1">
    <source>
        <dbReference type="ARBA" id="ARBA00010296"/>
    </source>
</evidence>
<evidence type="ECO:0000256" key="4">
    <source>
        <dbReference type="ARBA" id="ARBA00023136"/>
    </source>
</evidence>
<dbReference type="PROSITE" id="PS51257">
    <property type="entry name" value="PROKAR_LIPOPROTEIN"/>
    <property type="match status" value="1"/>
</dbReference>
<protein>
    <submittedName>
        <fullName evidence="8">Entericidin EcnA/B family protein</fullName>
    </submittedName>
</protein>
<evidence type="ECO:0000256" key="2">
    <source>
        <dbReference type="ARBA" id="ARBA00022475"/>
    </source>
</evidence>
<evidence type="ECO:0000313" key="8">
    <source>
        <dbReference type="EMBL" id="SNX73932.1"/>
    </source>
</evidence>
<reference evidence="9" key="1">
    <citation type="submission" date="2017-08" db="EMBL/GenBank/DDBJ databases">
        <authorList>
            <person name="Varghese N."/>
            <person name="Submissions S."/>
        </authorList>
    </citation>
    <scope>NUCLEOTIDE SEQUENCE [LARGE SCALE GENOMIC DNA]</scope>
    <source>
        <strain evidence="9">JA234</strain>
    </source>
</reference>
<evidence type="ECO:0000256" key="3">
    <source>
        <dbReference type="ARBA" id="ARBA00022729"/>
    </source>
</evidence>
<feature type="signal peptide" evidence="7">
    <location>
        <begin position="1"/>
        <end position="19"/>
    </location>
</feature>
<dbReference type="EMBL" id="OAOQ01000018">
    <property type="protein sequence ID" value="SNX73932.1"/>
    <property type="molecule type" value="Genomic_DNA"/>
</dbReference>
<dbReference type="Proteomes" id="UP000219467">
    <property type="component" value="Unassembled WGS sequence"/>
</dbReference>
<organism evidence="8 9">
    <name type="scientific">Cereibacter ovatus</name>
    <dbReference type="NCBI Taxonomy" id="439529"/>
    <lineage>
        <taxon>Bacteria</taxon>
        <taxon>Pseudomonadati</taxon>
        <taxon>Pseudomonadota</taxon>
        <taxon>Alphaproteobacteria</taxon>
        <taxon>Rhodobacterales</taxon>
        <taxon>Paracoccaceae</taxon>
        <taxon>Cereibacter</taxon>
    </lineage>
</organism>
<gene>
    <name evidence="8" type="ORF">SAMN05878503_1189</name>
</gene>
<evidence type="ECO:0000256" key="6">
    <source>
        <dbReference type="ARBA" id="ARBA00023288"/>
    </source>
</evidence>
<dbReference type="GO" id="GO:0009636">
    <property type="term" value="P:response to toxic substance"/>
    <property type="evidence" value="ECO:0007669"/>
    <property type="project" value="InterPro"/>
</dbReference>
<keyword evidence="2" id="KW-1003">Cell membrane</keyword>